<proteinExistence type="inferred from homology"/>
<comment type="caution">
    <text evidence="5">The sequence shown here is derived from an EMBL/GenBank/DDBJ whole genome shotgun (WGS) entry which is preliminary data.</text>
</comment>
<evidence type="ECO:0000313" key="6">
    <source>
        <dbReference type="Proteomes" id="UP000177043"/>
    </source>
</evidence>
<dbReference type="HAMAP" id="MF_00023">
    <property type="entry name" value="SmpB"/>
    <property type="match status" value="1"/>
</dbReference>
<dbReference type="PROSITE" id="PS01317">
    <property type="entry name" value="SSRP"/>
    <property type="match status" value="1"/>
</dbReference>
<dbReference type="Gene3D" id="2.40.280.10">
    <property type="match status" value="1"/>
</dbReference>
<dbReference type="CDD" id="cd09294">
    <property type="entry name" value="SmpB"/>
    <property type="match status" value="1"/>
</dbReference>
<dbReference type="GO" id="GO:0003723">
    <property type="term" value="F:RNA binding"/>
    <property type="evidence" value="ECO:0007669"/>
    <property type="project" value="UniProtKB-UniRule"/>
</dbReference>
<evidence type="ECO:0000256" key="1">
    <source>
        <dbReference type="ARBA" id="ARBA00022490"/>
    </source>
</evidence>
<comment type="similarity">
    <text evidence="3">Belongs to the SmpB family.</text>
</comment>
<dbReference type="NCBIfam" id="TIGR00086">
    <property type="entry name" value="smpB"/>
    <property type="match status" value="1"/>
</dbReference>
<sequence length="147" mass="16705">MEGIKNKKAFFNYEITEKYTAGVELLGLEVKSVKNGHGSLEGAYVILRGGEAFLTGATIPPYQPSNSPDDYDPMRVRRLLLQKKELKELEEASQTAGLTIVPLGMYNKGRYVKVDIAIGRGKKKFDKRETIKKRDTDRDIRRTLKRK</sequence>
<evidence type="ECO:0000313" key="5">
    <source>
        <dbReference type="EMBL" id="OHA58775.1"/>
    </source>
</evidence>
<feature type="region of interest" description="Disordered" evidence="4">
    <location>
        <begin position="127"/>
        <end position="147"/>
    </location>
</feature>
<dbReference type="AlphaFoldDB" id="A0A1G2QDU3"/>
<organism evidence="5 6">
    <name type="scientific">Candidatus Vogelbacteria bacterium RIFOXYD1_FULL_44_32</name>
    <dbReference type="NCBI Taxonomy" id="1802438"/>
    <lineage>
        <taxon>Bacteria</taxon>
        <taxon>Candidatus Vogeliibacteriota</taxon>
    </lineage>
</organism>
<dbReference type="SUPFAM" id="SSF74982">
    <property type="entry name" value="Small protein B (SmpB)"/>
    <property type="match status" value="1"/>
</dbReference>
<protein>
    <recommendedName>
        <fullName evidence="3">SsrA-binding protein</fullName>
    </recommendedName>
    <alternativeName>
        <fullName evidence="3">Small protein B</fullName>
    </alternativeName>
</protein>
<accession>A0A1G2QDU3</accession>
<evidence type="ECO:0000256" key="2">
    <source>
        <dbReference type="ARBA" id="ARBA00022884"/>
    </source>
</evidence>
<name>A0A1G2QDU3_9BACT</name>
<dbReference type="Pfam" id="PF01668">
    <property type="entry name" value="SmpB"/>
    <property type="match status" value="1"/>
</dbReference>
<dbReference type="GO" id="GO:0070929">
    <property type="term" value="P:trans-translation"/>
    <property type="evidence" value="ECO:0007669"/>
    <property type="project" value="UniProtKB-UniRule"/>
</dbReference>
<comment type="function">
    <text evidence="3">Required for rescue of stalled ribosomes mediated by trans-translation. Binds to transfer-messenger RNA (tmRNA), required for stable association of tmRNA with ribosomes. tmRNA and SmpB together mimic tRNA shape, replacing the anticodon stem-loop with SmpB. tmRNA is encoded by the ssrA gene; the 2 termini fold to resemble tRNA(Ala) and it encodes a 'tag peptide', a short internal open reading frame. During trans-translation Ala-aminoacylated tmRNA acts like a tRNA, entering the A-site of stalled ribosomes, displacing the stalled mRNA. The ribosome then switches to translate the ORF on the tmRNA; the nascent peptide is terminated with the 'tag peptide' encoded by the tmRNA and targeted for degradation. The ribosome is freed to recommence translation, which seems to be the essential function of trans-translation.</text>
</comment>
<evidence type="ECO:0000256" key="4">
    <source>
        <dbReference type="SAM" id="MobiDB-lite"/>
    </source>
</evidence>
<dbReference type="InterPro" id="IPR000037">
    <property type="entry name" value="SsrA-bd_prot"/>
</dbReference>
<dbReference type="EMBL" id="MHTJ01000002">
    <property type="protein sequence ID" value="OHA58775.1"/>
    <property type="molecule type" value="Genomic_DNA"/>
</dbReference>
<evidence type="ECO:0000256" key="3">
    <source>
        <dbReference type="HAMAP-Rule" id="MF_00023"/>
    </source>
</evidence>
<dbReference type="InterPro" id="IPR020081">
    <property type="entry name" value="SsrA-bd_prot_CS"/>
</dbReference>
<dbReference type="PANTHER" id="PTHR30308:SF2">
    <property type="entry name" value="SSRA-BINDING PROTEIN"/>
    <property type="match status" value="1"/>
</dbReference>
<gene>
    <name evidence="3" type="primary">smpB</name>
    <name evidence="5" type="ORF">A2571_00090</name>
</gene>
<dbReference type="NCBIfam" id="NF003843">
    <property type="entry name" value="PRK05422.1"/>
    <property type="match status" value="1"/>
</dbReference>
<keyword evidence="1 3" id="KW-0963">Cytoplasm</keyword>
<dbReference type="PANTHER" id="PTHR30308">
    <property type="entry name" value="TMRNA-BINDING COMPONENT OF TRANS-TRANSLATION TAGGING COMPLEX"/>
    <property type="match status" value="1"/>
</dbReference>
<comment type="subcellular location">
    <subcellularLocation>
        <location evidence="3">Cytoplasm</location>
    </subcellularLocation>
    <text evidence="3">The tmRNA-SmpB complex associates with stalled 70S ribosomes.</text>
</comment>
<keyword evidence="2 3" id="KW-0694">RNA-binding</keyword>
<dbReference type="Proteomes" id="UP000177043">
    <property type="component" value="Unassembled WGS sequence"/>
</dbReference>
<dbReference type="STRING" id="1802438.A2571_00090"/>
<dbReference type="GO" id="GO:0005829">
    <property type="term" value="C:cytosol"/>
    <property type="evidence" value="ECO:0007669"/>
    <property type="project" value="TreeGrafter"/>
</dbReference>
<dbReference type="InterPro" id="IPR023620">
    <property type="entry name" value="SmpB"/>
</dbReference>
<reference evidence="5 6" key="1">
    <citation type="journal article" date="2016" name="Nat. Commun.">
        <title>Thousands of microbial genomes shed light on interconnected biogeochemical processes in an aquifer system.</title>
        <authorList>
            <person name="Anantharaman K."/>
            <person name="Brown C.T."/>
            <person name="Hug L.A."/>
            <person name="Sharon I."/>
            <person name="Castelle C.J."/>
            <person name="Probst A.J."/>
            <person name="Thomas B.C."/>
            <person name="Singh A."/>
            <person name="Wilkins M.J."/>
            <person name="Karaoz U."/>
            <person name="Brodie E.L."/>
            <person name="Williams K.H."/>
            <person name="Hubbard S.S."/>
            <person name="Banfield J.F."/>
        </authorList>
    </citation>
    <scope>NUCLEOTIDE SEQUENCE [LARGE SCALE GENOMIC DNA]</scope>
</reference>
<dbReference type="GO" id="GO:0070930">
    <property type="term" value="P:trans-translation-dependent protein tagging"/>
    <property type="evidence" value="ECO:0007669"/>
    <property type="project" value="TreeGrafter"/>
</dbReference>